<dbReference type="Pfam" id="PF14038">
    <property type="entry name" value="YqzE"/>
    <property type="match status" value="1"/>
</dbReference>
<reference evidence="2 3" key="1">
    <citation type="submission" date="2018-08" db="EMBL/GenBank/DDBJ databases">
        <title>Bacillus chawlae sp. nov., Bacillus glennii sp. nov., and Bacillus saganii sp. nov. Isolated from the Vehicle Assembly Building at Kennedy Space Center where the Viking Spacecraft were Assembled.</title>
        <authorList>
            <person name="Seuylemezian A."/>
            <person name="Vaishampayan P."/>
        </authorList>
    </citation>
    <scope>NUCLEOTIDE SEQUENCE [LARGE SCALE GENOMIC DNA]</scope>
    <source>
        <strain evidence="2 3">V44-8</strain>
    </source>
</reference>
<organism evidence="2 3">
    <name type="scientific">Peribacillus glennii</name>
    <dbReference type="NCBI Taxonomy" id="2303991"/>
    <lineage>
        <taxon>Bacteria</taxon>
        <taxon>Bacillati</taxon>
        <taxon>Bacillota</taxon>
        <taxon>Bacilli</taxon>
        <taxon>Bacillales</taxon>
        <taxon>Bacillaceae</taxon>
        <taxon>Peribacillus</taxon>
    </lineage>
</organism>
<evidence type="ECO:0000313" key="2">
    <source>
        <dbReference type="EMBL" id="RFU65681.1"/>
    </source>
</evidence>
<dbReference type="OrthoDB" id="2691835at2"/>
<protein>
    <submittedName>
        <fullName evidence="2">YqzE family protein</fullName>
    </submittedName>
</protein>
<keyword evidence="1" id="KW-1133">Transmembrane helix</keyword>
<keyword evidence="1" id="KW-0812">Transmembrane</keyword>
<dbReference type="Proteomes" id="UP000262939">
    <property type="component" value="Unassembled WGS sequence"/>
</dbReference>
<keyword evidence="1" id="KW-0472">Membrane</keyword>
<dbReference type="RefSeq" id="WP_117321853.1">
    <property type="nucleotide sequence ID" value="NZ_QVTD01000003.1"/>
</dbReference>
<dbReference type="EMBL" id="QVTD01000003">
    <property type="protein sequence ID" value="RFU65681.1"/>
    <property type="molecule type" value="Genomic_DNA"/>
</dbReference>
<feature type="transmembrane region" description="Helical" evidence="1">
    <location>
        <begin position="39"/>
        <end position="55"/>
    </location>
</feature>
<proteinExistence type="predicted"/>
<sequence length="58" mass="7116">MKTNDYIKFLTQQFVNYMAVPKSERKQQRENKKQIKEPFVSNWFGIIPFAFMMLLKRK</sequence>
<evidence type="ECO:0000313" key="3">
    <source>
        <dbReference type="Proteomes" id="UP000262939"/>
    </source>
</evidence>
<name>A0A372LHC0_9BACI</name>
<accession>A0A372LHC0</accession>
<evidence type="ECO:0000256" key="1">
    <source>
        <dbReference type="SAM" id="Phobius"/>
    </source>
</evidence>
<gene>
    <name evidence="2" type="ORF">D0466_07365</name>
</gene>
<dbReference type="InterPro" id="IPR025622">
    <property type="entry name" value="YqzE"/>
</dbReference>
<keyword evidence="3" id="KW-1185">Reference proteome</keyword>
<comment type="caution">
    <text evidence="2">The sequence shown here is derived from an EMBL/GenBank/DDBJ whole genome shotgun (WGS) entry which is preliminary data.</text>
</comment>
<dbReference type="AlphaFoldDB" id="A0A372LHC0"/>